<reference evidence="12 13" key="1">
    <citation type="submission" date="2023-11" db="EMBL/GenBank/DDBJ databases">
        <title>Dfirmibasis_genome.</title>
        <authorList>
            <person name="Edelbroek B."/>
            <person name="Kjellin J."/>
            <person name="Jerlstrom-Hultqvist J."/>
            <person name="Soderbom F."/>
        </authorList>
    </citation>
    <scope>NUCLEOTIDE SEQUENCE [LARGE SCALE GENOMIC DNA]</scope>
    <source>
        <strain evidence="12 13">TNS-C-14</strain>
    </source>
</reference>
<keyword evidence="13" id="KW-1185">Reference proteome</keyword>
<dbReference type="InterPro" id="IPR008974">
    <property type="entry name" value="TRAF-like"/>
</dbReference>
<evidence type="ECO:0000256" key="1">
    <source>
        <dbReference type="ARBA" id="ARBA00003051"/>
    </source>
</evidence>
<dbReference type="CDD" id="cd00121">
    <property type="entry name" value="MATH"/>
    <property type="match status" value="1"/>
</dbReference>
<dbReference type="Proteomes" id="UP001344447">
    <property type="component" value="Unassembled WGS sequence"/>
</dbReference>
<dbReference type="Gene3D" id="2.60.210.10">
    <property type="entry name" value="Apoptosis, Tumor Necrosis Factor Receptor Associated Protein 2, Chain A"/>
    <property type="match status" value="1"/>
</dbReference>
<evidence type="ECO:0000259" key="11">
    <source>
        <dbReference type="PROSITE" id="PS50145"/>
    </source>
</evidence>
<feature type="domain" description="TRAF-type" evidence="11">
    <location>
        <begin position="122"/>
        <end position="168"/>
    </location>
</feature>
<evidence type="ECO:0000256" key="6">
    <source>
        <dbReference type="ARBA" id="ARBA00022771"/>
    </source>
</evidence>
<dbReference type="PROSITE" id="PS50145">
    <property type="entry name" value="ZF_TRAF"/>
    <property type="match status" value="2"/>
</dbReference>
<sequence>MNEFKISDLLAKPLSESFSCIVCTDLLSETHDKIQVNQCPHGHCLCSDCWTKQIENKKKECPICRAKVKLEFLSRNLFLESEFKKKKVYCKYQYKEEKEDGKMTKDEENGCKDIIRIEEMETHFKTCQYAFINCPNSEECKINNRFRKNQLEEHNKGCEYLKVPCQYCNAPIAKINKDHLESECQSYKIKCTHCKLDMLRMELSNHLEICPEMTIQCKYKEGGCQITFQRKHQADHLASENNHIGFIQNIIDQHRVLLDESDRCFKRLKTNHETLEKRLININKYSNQWVIENWMQKVIDIPNDEVTSTKRVSCPMFYFNSKKYNVSCFPNGFTPANKDYISLYLHLHEASPNINIKFSFEIVNSDPTKSIKKEKNSYFQNDKGIGWEKFAECKTINSLGEGFVVGNRLTIKFEIEIPQTTDTLTTK</sequence>
<evidence type="ECO:0000256" key="2">
    <source>
        <dbReference type="ARBA" id="ARBA00004496"/>
    </source>
</evidence>
<evidence type="ECO:0000256" key="3">
    <source>
        <dbReference type="ARBA" id="ARBA00022490"/>
    </source>
</evidence>
<feature type="zinc finger region" description="TRAF-type" evidence="8">
    <location>
        <begin position="122"/>
        <end position="168"/>
    </location>
</feature>
<dbReference type="InterPro" id="IPR013083">
    <property type="entry name" value="Znf_RING/FYVE/PHD"/>
</dbReference>
<protein>
    <recommendedName>
        <fullName evidence="14">TNF receptor-associated factor family protein</fullName>
    </recommendedName>
</protein>
<dbReference type="Gene3D" id="3.30.40.10">
    <property type="entry name" value="Zinc/RING finger domain, C3HC4 (zinc finger)"/>
    <property type="match status" value="3"/>
</dbReference>
<evidence type="ECO:0008006" key="14">
    <source>
        <dbReference type="Google" id="ProtNLM"/>
    </source>
</evidence>
<evidence type="ECO:0000259" key="9">
    <source>
        <dbReference type="PROSITE" id="PS50089"/>
    </source>
</evidence>
<comment type="function">
    <text evidence="1">Probable adapter protein and signal transducer that links members of the tumor necrosis factor receptor family to different signaling pathways by association with the receptor cytoplasmic domain and kinases.</text>
</comment>
<dbReference type="EMBL" id="JAVFKY010000002">
    <property type="protein sequence ID" value="KAK5580831.1"/>
    <property type="molecule type" value="Genomic_DNA"/>
</dbReference>
<dbReference type="PROSITE" id="PS50144">
    <property type="entry name" value="MATH"/>
    <property type="match status" value="1"/>
</dbReference>
<dbReference type="AlphaFoldDB" id="A0AAN7YUQ2"/>
<keyword evidence="7 8" id="KW-0862">Zinc</keyword>
<name>A0AAN7YUQ2_9MYCE</name>
<evidence type="ECO:0000256" key="7">
    <source>
        <dbReference type="ARBA" id="ARBA00022833"/>
    </source>
</evidence>
<keyword evidence="6 8" id="KW-0863">Zinc-finger</keyword>
<comment type="subcellular location">
    <subcellularLocation>
        <location evidence="2">Cytoplasm</location>
    </subcellularLocation>
</comment>
<evidence type="ECO:0000256" key="8">
    <source>
        <dbReference type="PROSITE-ProRule" id="PRU00207"/>
    </source>
</evidence>
<gene>
    <name evidence="12" type="ORF">RB653_000855</name>
</gene>
<evidence type="ECO:0000256" key="5">
    <source>
        <dbReference type="ARBA" id="ARBA00022737"/>
    </source>
</evidence>
<dbReference type="GO" id="GO:0008270">
    <property type="term" value="F:zinc ion binding"/>
    <property type="evidence" value="ECO:0007669"/>
    <property type="project" value="UniProtKB-KW"/>
</dbReference>
<dbReference type="InterPro" id="IPR002083">
    <property type="entry name" value="MATH/TRAF_dom"/>
</dbReference>
<evidence type="ECO:0000313" key="13">
    <source>
        <dbReference type="Proteomes" id="UP001344447"/>
    </source>
</evidence>
<dbReference type="PROSITE" id="PS50089">
    <property type="entry name" value="ZF_RING_2"/>
    <property type="match status" value="1"/>
</dbReference>
<proteinExistence type="predicted"/>
<dbReference type="PANTHER" id="PTHR10131:SF156">
    <property type="entry name" value="RING-TYPE DOMAIN-CONTAINING PROTEIN-RELATED"/>
    <property type="match status" value="1"/>
</dbReference>
<comment type="caution">
    <text evidence="12">The sequence shown here is derived from an EMBL/GenBank/DDBJ whole genome shotgun (WGS) entry which is preliminary data.</text>
</comment>
<dbReference type="GO" id="GO:0005737">
    <property type="term" value="C:cytoplasm"/>
    <property type="evidence" value="ECO:0007669"/>
    <property type="project" value="UniProtKB-SubCell"/>
</dbReference>
<feature type="domain" description="RING-type" evidence="9">
    <location>
        <begin position="20"/>
        <end position="65"/>
    </location>
</feature>
<keyword evidence="3" id="KW-0963">Cytoplasm</keyword>
<evidence type="ECO:0000256" key="4">
    <source>
        <dbReference type="ARBA" id="ARBA00022723"/>
    </source>
</evidence>
<keyword evidence="4 8" id="KW-0479">Metal-binding</keyword>
<dbReference type="Pfam" id="PF22486">
    <property type="entry name" value="MATH_2"/>
    <property type="match status" value="1"/>
</dbReference>
<dbReference type="InterPro" id="IPR001841">
    <property type="entry name" value="Znf_RING"/>
</dbReference>
<accession>A0AAN7YUQ2</accession>
<dbReference type="Pfam" id="PF02176">
    <property type="entry name" value="zf-TRAF"/>
    <property type="match status" value="1"/>
</dbReference>
<evidence type="ECO:0000313" key="12">
    <source>
        <dbReference type="EMBL" id="KAK5580831.1"/>
    </source>
</evidence>
<feature type="domain" description="MATH" evidence="10">
    <location>
        <begin position="284"/>
        <end position="415"/>
    </location>
</feature>
<feature type="domain" description="TRAF-type" evidence="11">
    <location>
        <begin position="179"/>
        <end position="224"/>
    </location>
</feature>
<dbReference type="PANTHER" id="PTHR10131">
    <property type="entry name" value="TNF RECEPTOR ASSOCIATED FACTOR"/>
    <property type="match status" value="1"/>
</dbReference>
<dbReference type="SUPFAM" id="SSF57850">
    <property type="entry name" value="RING/U-box"/>
    <property type="match status" value="1"/>
</dbReference>
<keyword evidence="5" id="KW-0677">Repeat</keyword>
<dbReference type="InterPro" id="IPR001293">
    <property type="entry name" value="Znf_TRAF"/>
</dbReference>
<feature type="zinc finger region" description="TRAF-type" evidence="8">
    <location>
        <begin position="179"/>
        <end position="224"/>
    </location>
</feature>
<evidence type="ECO:0000259" key="10">
    <source>
        <dbReference type="PROSITE" id="PS50144"/>
    </source>
</evidence>
<organism evidence="12 13">
    <name type="scientific">Dictyostelium firmibasis</name>
    <dbReference type="NCBI Taxonomy" id="79012"/>
    <lineage>
        <taxon>Eukaryota</taxon>
        <taxon>Amoebozoa</taxon>
        <taxon>Evosea</taxon>
        <taxon>Eumycetozoa</taxon>
        <taxon>Dictyostelia</taxon>
        <taxon>Dictyosteliales</taxon>
        <taxon>Dictyosteliaceae</taxon>
        <taxon>Dictyostelium</taxon>
    </lineage>
</organism>
<dbReference type="SUPFAM" id="SSF49599">
    <property type="entry name" value="TRAF domain-like"/>
    <property type="match status" value="3"/>
</dbReference>